<protein>
    <submittedName>
        <fullName evidence="2">Glycosyl transferase family 2</fullName>
    </submittedName>
</protein>
<dbReference type="CDD" id="cd04179">
    <property type="entry name" value="DPM_DPG-synthase_like"/>
    <property type="match status" value="1"/>
</dbReference>
<dbReference type="Proteomes" id="UP000186341">
    <property type="component" value="Unassembled WGS sequence"/>
</dbReference>
<dbReference type="GeneID" id="82203563"/>
<dbReference type="PANTHER" id="PTHR48090">
    <property type="entry name" value="UNDECAPRENYL-PHOSPHATE 4-DEOXY-4-FORMAMIDO-L-ARABINOSE TRANSFERASE-RELATED"/>
    <property type="match status" value="1"/>
</dbReference>
<dbReference type="InterPro" id="IPR029044">
    <property type="entry name" value="Nucleotide-diphossugar_trans"/>
</dbReference>
<dbReference type="InterPro" id="IPR001173">
    <property type="entry name" value="Glyco_trans_2-like"/>
</dbReference>
<feature type="domain" description="Glycosyltransferase 2-like" evidence="1">
    <location>
        <begin position="11"/>
        <end position="167"/>
    </location>
</feature>
<dbReference type="AlphaFoldDB" id="A0A1U7NDU4"/>
<reference evidence="2 3" key="1">
    <citation type="submission" date="2016-11" db="EMBL/GenBank/DDBJ databases">
        <title>Description of two novel members of the family Erysipelotrichaceae: Ileibacterium lipovorans gen. nov., sp. nov. and Dubosiella newyorkensis, gen. nov., sp. nov.</title>
        <authorList>
            <person name="Cox L.M."/>
            <person name="Sohn J."/>
            <person name="Tyrrell K.L."/>
            <person name="Citron D.M."/>
            <person name="Lawson P.A."/>
            <person name="Patel N.B."/>
            <person name="Iizumi T."/>
            <person name="Perez-Perez G.I."/>
            <person name="Goldstein E.J."/>
            <person name="Blaser M.J."/>
        </authorList>
    </citation>
    <scope>NUCLEOTIDE SEQUENCE [LARGE SCALE GENOMIC DNA]</scope>
    <source>
        <strain evidence="2 3">NYU-BL-A3</strain>
    </source>
</reference>
<evidence type="ECO:0000259" key="1">
    <source>
        <dbReference type="Pfam" id="PF00535"/>
    </source>
</evidence>
<comment type="caution">
    <text evidence="2">The sequence shown here is derived from an EMBL/GenBank/DDBJ whole genome shotgun (WGS) entry which is preliminary data.</text>
</comment>
<evidence type="ECO:0000313" key="3">
    <source>
        <dbReference type="Proteomes" id="UP000186341"/>
    </source>
</evidence>
<dbReference type="OrthoDB" id="9810303at2"/>
<organism evidence="2 3">
    <name type="scientific">Ileibacterium valens</name>
    <dbReference type="NCBI Taxonomy" id="1862668"/>
    <lineage>
        <taxon>Bacteria</taxon>
        <taxon>Bacillati</taxon>
        <taxon>Bacillota</taxon>
        <taxon>Erysipelotrichia</taxon>
        <taxon>Erysipelotrichales</taxon>
        <taxon>Erysipelotrichaceae</taxon>
        <taxon>Ileibacterium</taxon>
    </lineage>
</organism>
<sequence length="235" mass="26939">MKNKRQSDILLIIPAFNEEECIERVVRNLIEHYPQFDYVIVNDGSTDDTSKIAHRCDFNVVDLPINLGLTGAFQTGMKYAAKNNYFCAIQFDADGQHKPEHIQELYESIRRGNDIAIGSRFVKHKKPFSMRMFGSRLIETAIRLTTGRHVKDPTSGMRMYSSNVIRKFANNVNLTPEPDTISYLLKTGSSVDEVQVEMDERLAGESYLTLSKSIRYMTLMLTSILFVQPFRARKN</sequence>
<dbReference type="EMBL" id="MPJW01000199">
    <property type="protein sequence ID" value="OLU37512.1"/>
    <property type="molecule type" value="Genomic_DNA"/>
</dbReference>
<dbReference type="GO" id="GO:0016740">
    <property type="term" value="F:transferase activity"/>
    <property type="evidence" value="ECO:0007669"/>
    <property type="project" value="UniProtKB-KW"/>
</dbReference>
<dbReference type="Gene3D" id="3.90.550.10">
    <property type="entry name" value="Spore Coat Polysaccharide Biosynthesis Protein SpsA, Chain A"/>
    <property type="match status" value="1"/>
</dbReference>
<name>A0A1U7NDU4_9FIRM</name>
<accession>A0A1U7NDU4</accession>
<dbReference type="PANTHER" id="PTHR48090:SF7">
    <property type="entry name" value="RFBJ PROTEIN"/>
    <property type="match status" value="1"/>
</dbReference>
<evidence type="ECO:0000313" key="2">
    <source>
        <dbReference type="EMBL" id="OLU37512.1"/>
    </source>
</evidence>
<dbReference type="Pfam" id="PF00535">
    <property type="entry name" value="Glycos_transf_2"/>
    <property type="match status" value="1"/>
</dbReference>
<proteinExistence type="predicted"/>
<gene>
    <name evidence="2" type="ORF">BO222_10415</name>
</gene>
<dbReference type="SUPFAM" id="SSF53448">
    <property type="entry name" value="Nucleotide-diphospho-sugar transferases"/>
    <property type="match status" value="1"/>
</dbReference>
<dbReference type="InterPro" id="IPR050256">
    <property type="entry name" value="Glycosyltransferase_2"/>
</dbReference>
<keyword evidence="3" id="KW-1185">Reference proteome</keyword>
<keyword evidence="2" id="KW-0808">Transferase</keyword>
<dbReference type="RefSeq" id="WP_075820754.1">
    <property type="nucleotide sequence ID" value="NZ_CAJUTZ010000001.1"/>
</dbReference>